<organism evidence="2 3">
    <name type="scientific">Pyrrhoderma noxium</name>
    <dbReference type="NCBI Taxonomy" id="2282107"/>
    <lineage>
        <taxon>Eukaryota</taxon>
        <taxon>Fungi</taxon>
        <taxon>Dikarya</taxon>
        <taxon>Basidiomycota</taxon>
        <taxon>Agaricomycotina</taxon>
        <taxon>Agaricomycetes</taxon>
        <taxon>Hymenochaetales</taxon>
        <taxon>Hymenochaetaceae</taxon>
        <taxon>Pyrrhoderma</taxon>
    </lineage>
</organism>
<feature type="region of interest" description="Disordered" evidence="1">
    <location>
        <begin position="248"/>
        <end position="288"/>
    </location>
</feature>
<feature type="region of interest" description="Disordered" evidence="1">
    <location>
        <begin position="83"/>
        <end position="112"/>
    </location>
</feature>
<protein>
    <submittedName>
        <fullName evidence="2">Uncharacterized protein</fullName>
    </submittedName>
</protein>
<feature type="region of interest" description="Disordered" evidence="1">
    <location>
        <begin position="124"/>
        <end position="223"/>
    </location>
</feature>
<accession>A0A286UI25</accession>
<keyword evidence="3" id="KW-1185">Reference proteome</keyword>
<feature type="compositionally biased region" description="Basic and acidic residues" evidence="1">
    <location>
        <begin position="278"/>
        <end position="288"/>
    </location>
</feature>
<dbReference type="InParanoid" id="A0A286UI25"/>
<feature type="compositionally biased region" description="Basic and acidic residues" evidence="1">
    <location>
        <begin position="364"/>
        <end position="382"/>
    </location>
</feature>
<feature type="compositionally biased region" description="Polar residues" evidence="1">
    <location>
        <begin position="402"/>
        <end position="418"/>
    </location>
</feature>
<feature type="compositionally biased region" description="Low complexity" evidence="1">
    <location>
        <begin position="158"/>
        <end position="192"/>
    </location>
</feature>
<name>A0A286UI25_9AGAM</name>
<feature type="compositionally biased region" description="Polar residues" evidence="1">
    <location>
        <begin position="460"/>
        <end position="479"/>
    </location>
</feature>
<evidence type="ECO:0000256" key="1">
    <source>
        <dbReference type="SAM" id="MobiDB-lite"/>
    </source>
</evidence>
<feature type="region of interest" description="Disordered" evidence="1">
    <location>
        <begin position="788"/>
        <end position="832"/>
    </location>
</feature>
<feature type="compositionally biased region" description="Polar residues" evidence="1">
    <location>
        <begin position="436"/>
        <end position="450"/>
    </location>
</feature>
<dbReference type="OrthoDB" id="10683436at2759"/>
<comment type="caution">
    <text evidence="2">The sequence shown here is derived from an EMBL/GenBank/DDBJ whole genome shotgun (WGS) entry which is preliminary data.</text>
</comment>
<feature type="compositionally biased region" description="Basic and acidic residues" evidence="1">
    <location>
        <begin position="672"/>
        <end position="691"/>
    </location>
</feature>
<feature type="compositionally biased region" description="Acidic residues" evidence="1">
    <location>
        <begin position="348"/>
        <end position="363"/>
    </location>
</feature>
<feature type="compositionally biased region" description="Low complexity" evidence="1">
    <location>
        <begin position="602"/>
        <end position="617"/>
    </location>
</feature>
<feature type="compositionally biased region" description="Polar residues" evidence="1">
    <location>
        <begin position="618"/>
        <end position="628"/>
    </location>
</feature>
<dbReference type="EMBL" id="NBII01000005">
    <property type="protein sequence ID" value="PAV19198.1"/>
    <property type="molecule type" value="Genomic_DNA"/>
</dbReference>
<feature type="compositionally biased region" description="Low complexity" evidence="1">
    <location>
        <begin position="207"/>
        <end position="216"/>
    </location>
</feature>
<feature type="compositionally biased region" description="Polar residues" evidence="1">
    <location>
        <begin position="522"/>
        <end position="535"/>
    </location>
</feature>
<dbReference type="AlphaFoldDB" id="A0A286UI25"/>
<evidence type="ECO:0000313" key="2">
    <source>
        <dbReference type="EMBL" id="PAV19198.1"/>
    </source>
</evidence>
<feature type="region of interest" description="Disordered" evidence="1">
    <location>
        <begin position="40"/>
        <end position="66"/>
    </location>
</feature>
<reference evidence="2 3" key="1">
    <citation type="journal article" date="2017" name="Mol. Ecol.">
        <title>Comparative and population genomic landscape of Phellinus noxius: A hypervariable fungus causing root rot in trees.</title>
        <authorList>
            <person name="Chung C.L."/>
            <person name="Lee T.J."/>
            <person name="Akiba M."/>
            <person name="Lee H.H."/>
            <person name="Kuo T.H."/>
            <person name="Liu D."/>
            <person name="Ke H.M."/>
            <person name="Yokoi T."/>
            <person name="Roa M.B."/>
            <person name="Lu M.J."/>
            <person name="Chang Y.Y."/>
            <person name="Ann P.J."/>
            <person name="Tsai J.N."/>
            <person name="Chen C.Y."/>
            <person name="Tzean S.S."/>
            <person name="Ota Y."/>
            <person name="Hattori T."/>
            <person name="Sahashi N."/>
            <person name="Liou R.F."/>
            <person name="Kikuchi T."/>
            <person name="Tsai I.J."/>
        </authorList>
    </citation>
    <scope>NUCLEOTIDE SEQUENCE [LARGE SCALE GENOMIC DNA]</scope>
    <source>
        <strain evidence="2 3">FFPRI411160</strain>
    </source>
</reference>
<feature type="compositionally biased region" description="Polar residues" evidence="1">
    <location>
        <begin position="588"/>
        <end position="601"/>
    </location>
</feature>
<feature type="compositionally biased region" description="Polar residues" evidence="1">
    <location>
        <begin position="637"/>
        <end position="652"/>
    </location>
</feature>
<evidence type="ECO:0000313" key="3">
    <source>
        <dbReference type="Proteomes" id="UP000217199"/>
    </source>
</evidence>
<feature type="compositionally biased region" description="Low complexity" evidence="1">
    <location>
        <begin position="492"/>
        <end position="514"/>
    </location>
</feature>
<feature type="compositionally biased region" description="Polar residues" evidence="1">
    <location>
        <begin position="817"/>
        <end position="827"/>
    </location>
</feature>
<feature type="compositionally biased region" description="Basic and acidic residues" evidence="1">
    <location>
        <begin position="545"/>
        <end position="559"/>
    </location>
</feature>
<proteinExistence type="predicted"/>
<sequence length="856" mass="91786">MTTLRQKHEAGAVVLYRNALCLHLLLSTTCSVHTPISQQRANAAEESSPGSVTLRLETRPEPGVSHLPSIALSTQYMSALPTTRRWPDRPRSVDPAQVAAATTSSSRPQLLSSFSNSISSTFSMFGRHSRSNSSASSQQPVRPSSAAPHAKWNPKSNTPAPQQPSQTTSTTRHRSTSSASAAAAALTTPISPNSNQGSEPPIPPIPAEATPTESPTNSYNGGWRQSIQTQVMQRYHLRKSEAEVELQNNLRTAHGGLNRTAVSSRRRDSSSSGSSGASERRASEEQKFRVAYEQTVTALKREMQDEIRAEIRREEARRRGEMPPPALPAHRSAPIAVSKSQDRGILVEADDDSENTGESEGEDWLWRPEVLETGDRDERDRFRDAVRQEQQVIWDTIKRESPTISSAAQQQILSTSASRKVHFAGPSSASNNSSSTPNLPRTPHSSSGGYPSSLGIGHVRSSSAHPYPSHISTSGSRSMSPAVATSAVAVRPGSARPASPATATATTPNSATAPGYARWLPTSASQLPTSTSVNGGSHPIAIPGSRDRERDKEREKSADRASGSWRDWGTPSPSSHGHQVYYPHGRPSNGNLHISTGGKTPSNGNLAATASANAAGSDVTSSNTTTGQGLRRAVTPGVSSASGYASARQRTISTKERAPSTPPILGQYSTTSRERERREGKNKEKDRERGHTKNPSRANVVDDRDPDDSSPISIYPTVVPQRPPSAPHYMQSTYPASKIRLSSSQKPQLSSNLQVQAIAMQKRTSSSRSALVDEDAPPSAEAIIMERHSSSHPNSSQQAPPSPAPIPAALKGKGKATSPSVNNTEYTYNGKGGMYSAQLEDFASMLRRELRISAEA</sequence>
<feature type="region of interest" description="Disordered" evidence="1">
    <location>
        <begin position="398"/>
        <end position="731"/>
    </location>
</feature>
<gene>
    <name evidence="2" type="ORF">PNOK_0604200</name>
</gene>
<feature type="region of interest" description="Disordered" evidence="1">
    <location>
        <begin position="314"/>
        <end position="382"/>
    </location>
</feature>
<feature type="compositionally biased region" description="Low complexity" evidence="1">
    <location>
        <begin position="124"/>
        <end position="137"/>
    </location>
</feature>
<dbReference type="Proteomes" id="UP000217199">
    <property type="component" value="Unassembled WGS sequence"/>
</dbReference>